<dbReference type="PROSITE" id="PS50887">
    <property type="entry name" value="GGDEF"/>
    <property type="match status" value="1"/>
</dbReference>
<protein>
    <submittedName>
        <fullName evidence="4">EAL domain-containing protein</fullName>
    </submittedName>
</protein>
<organism evidence="4 5">
    <name type="scientific">Alicycliphilus denitrificans</name>
    <dbReference type="NCBI Taxonomy" id="179636"/>
    <lineage>
        <taxon>Bacteria</taxon>
        <taxon>Pseudomonadati</taxon>
        <taxon>Pseudomonadota</taxon>
        <taxon>Betaproteobacteria</taxon>
        <taxon>Burkholderiales</taxon>
        <taxon>Comamonadaceae</taxon>
        <taxon>Alicycliphilus</taxon>
    </lineage>
</organism>
<dbReference type="FunFam" id="3.20.20.450:FF:000001">
    <property type="entry name" value="Cyclic di-GMP phosphodiesterase yahA"/>
    <property type="match status" value="1"/>
</dbReference>
<name>A0A858ZRG5_9BURK</name>
<dbReference type="RefSeq" id="WP_103018313.1">
    <property type="nucleotide sequence ID" value="NZ_CP051298.1"/>
</dbReference>
<dbReference type="Gene3D" id="3.20.20.450">
    <property type="entry name" value="EAL domain"/>
    <property type="match status" value="1"/>
</dbReference>
<dbReference type="Proteomes" id="UP000500755">
    <property type="component" value="Chromosome"/>
</dbReference>
<accession>A0A858ZRG5</accession>
<dbReference type="Gene3D" id="3.30.70.270">
    <property type="match status" value="1"/>
</dbReference>
<dbReference type="InterPro" id="IPR029787">
    <property type="entry name" value="Nucleotide_cyclase"/>
</dbReference>
<sequence length="887" mass="95784">MTMAPPRRLYLAVWGLAGTLVLGLAAAVAGLLWKTRADGLAAAEARVTRFAAGAETGMNRTLLSLDMLLASTGELLRVGERSSLDVDGANALLRAMVRQNLMLRHVALFDARGEQLASSAQGQEPPPAGLPPGLLATALAPAVATLTVGQPQAAAPGPGQVLYAARPLRLADGISLLAVAQVPMDVLVSVLLQGEGAAPEVEVTLERAQGELLMGLQAPWDAPERQGLAAPPLQEMGARGRHTGFWQARARLSGQPALVAARPLLYPDLWITASLPRSTALAAWKQDAAAVGGGALLFGACLVAAGILATVYLRRMHRARQSVAGAKATLDQAVGAMVSGFVLLDPARRIVQWNRPFEEMFPWLAGTVAVGLPYRRVLETTVHYHLPGASAQDKRAWVERRLQQQRDPKGTHEQCLPNGHFIQITERATPEGGLVILFHDVTDLRLAAAEIEQLAFYDQLTGLSNRRLLLDRLGQACAAAQRAGERGAVLFIDLDYFKTLNDTLGHEMGDQLLQQVARRLQGCVRDGDTVARLGGDEFVVLLAGLPADAAEAALLARGVADKIVHLLGRPYQIAGQTYHGSFSVGATLFGELPQTTAGEVLKQADIAMYQAKAQRGSTLRFFEPSMQAAISERAQLEADLQQAIGMGQFLLHLQPQYDGAGAMVGAESLLRWQHPVHGLVPPARFIAVAEDSELIVPIGSWVLRGACELLARWRHAPHLRDLSLSVNVSARQFRQDDFAELVVRLLQDTGAPAHRLELELTESLVLEDVEDSIAKMHRLRVKGVRFAVDDFGTGYSSLSYLTRLPLHRLKIDKSFVHHLGESHSDDVVVQTILGMARNLELEVVAEGVETEAQRAFLARHGCDLYQGYLLARPMPVAQLEAMRLSLG</sequence>
<dbReference type="PROSITE" id="PS50883">
    <property type="entry name" value="EAL"/>
    <property type="match status" value="1"/>
</dbReference>
<evidence type="ECO:0000313" key="4">
    <source>
        <dbReference type="EMBL" id="QKD43284.1"/>
    </source>
</evidence>
<keyword evidence="1" id="KW-1133">Transmembrane helix</keyword>
<dbReference type="Gene3D" id="3.30.450.20">
    <property type="entry name" value="PAS domain"/>
    <property type="match status" value="2"/>
</dbReference>
<evidence type="ECO:0000259" key="2">
    <source>
        <dbReference type="PROSITE" id="PS50883"/>
    </source>
</evidence>
<dbReference type="SUPFAM" id="SSF141868">
    <property type="entry name" value="EAL domain-like"/>
    <property type="match status" value="1"/>
</dbReference>
<dbReference type="AlphaFoldDB" id="A0A858ZRG5"/>
<dbReference type="SUPFAM" id="SSF55073">
    <property type="entry name" value="Nucleotide cyclase"/>
    <property type="match status" value="1"/>
</dbReference>
<dbReference type="SMART" id="SM00052">
    <property type="entry name" value="EAL"/>
    <property type="match status" value="1"/>
</dbReference>
<evidence type="ECO:0000259" key="3">
    <source>
        <dbReference type="PROSITE" id="PS50887"/>
    </source>
</evidence>
<dbReference type="CDD" id="cd01948">
    <property type="entry name" value="EAL"/>
    <property type="match status" value="1"/>
</dbReference>
<gene>
    <name evidence="4" type="ORF">HF896_06520</name>
</gene>
<keyword evidence="1" id="KW-0472">Membrane</keyword>
<dbReference type="Pfam" id="PF12860">
    <property type="entry name" value="PAS_7"/>
    <property type="match status" value="1"/>
</dbReference>
<dbReference type="SMART" id="SM00267">
    <property type="entry name" value="GGDEF"/>
    <property type="match status" value="1"/>
</dbReference>
<dbReference type="EMBL" id="CP051298">
    <property type="protein sequence ID" value="QKD43284.1"/>
    <property type="molecule type" value="Genomic_DNA"/>
</dbReference>
<dbReference type="InterPro" id="IPR001633">
    <property type="entry name" value="EAL_dom"/>
</dbReference>
<evidence type="ECO:0000313" key="5">
    <source>
        <dbReference type="Proteomes" id="UP000500755"/>
    </source>
</evidence>
<feature type="transmembrane region" description="Helical" evidence="1">
    <location>
        <begin position="288"/>
        <end position="313"/>
    </location>
</feature>
<dbReference type="SUPFAM" id="SSF55785">
    <property type="entry name" value="PYP-like sensor domain (PAS domain)"/>
    <property type="match status" value="1"/>
</dbReference>
<keyword evidence="1" id="KW-0812">Transmembrane</keyword>
<feature type="domain" description="EAL" evidence="2">
    <location>
        <begin position="633"/>
        <end position="887"/>
    </location>
</feature>
<dbReference type="PANTHER" id="PTHR44757:SF2">
    <property type="entry name" value="BIOFILM ARCHITECTURE MAINTENANCE PROTEIN MBAA"/>
    <property type="match status" value="1"/>
</dbReference>
<dbReference type="InterPro" id="IPR043128">
    <property type="entry name" value="Rev_trsase/Diguanyl_cyclase"/>
</dbReference>
<dbReference type="PANTHER" id="PTHR44757">
    <property type="entry name" value="DIGUANYLATE CYCLASE DGCP"/>
    <property type="match status" value="1"/>
</dbReference>
<dbReference type="InterPro" id="IPR035919">
    <property type="entry name" value="EAL_sf"/>
</dbReference>
<feature type="domain" description="GGDEF" evidence="3">
    <location>
        <begin position="485"/>
        <end position="624"/>
    </location>
</feature>
<dbReference type="InterPro" id="IPR035965">
    <property type="entry name" value="PAS-like_dom_sf"/>
</dbReference>
<dbReference type="Pfam" id="PF00563">
    <property type="entry name" value="EAL"/>
    <property type="match status" value="1"/>
</dbReference>
<dbReference type="NCBIfam" id="TIGR00254">
    <property type="entry name" value="GGDEF"/>
    <property type="match status" value="1"/>
</dbReference>
<dbReference type="InterPro" id="IPR000160">
    <property type="entry name" value="GGDEF_dom"/>
</dbReference>
<evidence type="ECO:0000256" key="1">
    <source>
        <dbReference type="SAM" id="Phobius"/>
    </source>
</evidence>
<proteinExistence type="predicted"/>
<dbReference type="Pfam" id="PF00990">
    <property type="entry name" value="GGDEF"/>
    <property type="match status" value="1"/>
</dbReference>
<dbReference type="CDD" id="cd01949">
    <property type="entry name" value="GGDEF"/>
    <property type="match status" value="1"/>
</dbReference>
<dbReference type="InterPro" id="IPR052155">
    <property type="entry name" value="Biofilm_reg_signaling"/>
</dbReference>
<reference evidence="4 5" key="1">
    <citation type="submission" date="2020-05" db="EMBL/GenBank/DDBJ databases">
        <title>Complete genome sequence of Alicycliphilus denitrificans DP3.</title>
        <authorList>
            <person name="Chen X."/>
        </authorList>
    </citation>
    <scope>NUCLEOTIDE SEQUENCE [LARGE SCALE GENOMIC DNA]</scope>
    <source>
        <strain evidence="4 5">DP3</strain>
    </source>
</reference>